<dbReference type="Proteomes" id="UP001062846">
    <property type="component" value="Chromosome 4"/>
</dbReference>
<protein>
    <submittedName>
        <fullName evidence="1">Uncharacterized protein</fullName>
    </submittedName>
</protein>
<sequence length="98" mass="10449">MSQKGEIAVASVLQDWKGALVDGRVGRTSVTSPLQGELLAILLACEMAEALGISKACIESDNQQAIKLSVSELVPPWEVLSLVSDIRQFGQYVGLSFS</sequence>
<proteinExistence type="predicted"/>
<name>A0ACC0P228_RHOML</name>
<accession>A0ACC0P228</accession>
<keyword evidence="2" id="KW-1185">Reference proteome</keyword>
<evidence type="ECO:0000313" key="2">
    <source>
        <dbReference type="Proteomes" id="UP001062846"/>
    </source>
</evidence>
<reference evidence="1" key="1">
    <citation type="submission" date="2022-02" db="EMBL/GenBank/DDBJ databases">
        <title>Plant Genome Project.</title>
        <authorList>
            <person name="Zhang R.-G."/>
        </authorList>
    </citation>
    <scope>NUCLEOTIDE SEQUENCE</scope>
    <source>
        <strain evidence="1">AT1</strain>
    </source>
</reference>
<evidence type="ECO:0000313" key="1">
    <source>
        <dbReference type="EMBL" id="KAI8558898.1"/>
    </source>
</evidence>
<organism evidence="1 2">
    <name type="scientific">Rhododendron molle</name>
    <name type="common">Chinese azalea</name>
    <name type="synonym">Azalea mollis</name>
    <dbReference type="NCBI Taxonomy" id="49168"/>
    <lineage>
        <taxon>Eukaryota</taxon>
        <taxon>Viridiplantae</taxon>
        <taxon>Streptophyta</taxon>
        <taxon>Embryophyta</taxon>
        <taxon>Tracheophyta</taxon>
        <taxon>Spermatophyta</taxon>
        <taxon>Magnoliopsida</taxon>
        <taxon>eudicotyledons</taxon>
        <taxon>Gunneridae</taxon>
        <taxon>Pentapetalae</taxon>
        <taxon>asterids</taxon>
        <taxon>Ericales</taxon>
        <taxon>Ericaceae</taxon>
        <taxon>Ericoideae</taxon>
        <taxon>Rhodoreae</taxon>
        <taxon>Rhododendron</taxon>
    </lineage>
</organism>
<comment type="caution">
    <text evidence="1">The sequence shown here is derived from an EMBL/GenBank/DDBJ whole genome shotgun (WGS) entry which is preliminary data.</text>
</comment>
<gene>
    <name evidence="1" type="ORF">RHMOL_Rhmol04G0132100</name>
</gene>
<dbReference type="EMBL" id="CM046391">
    <property type="protein sequence ID" value="KAI8558898.1"/>
    <property type="molecule type" value="Genomic_DNA"/>
</dbReference>